<accession>A0ABY8NB57</accession>
<organism evidence="1 2">
    <name type="scientific">Microbulbifer bruguierae</name>
    <dbReference type="NCBI Taxonomy" id="3029061"/>
    <lineage>
        <taxon>Bacteria</taxon>
        <taxon>Pseudomonadati</taxon>
        <taxon>Pseudomonadota</taxon>
        <taxon>Gammaproteobacteria</taxon>
        <taxon>Cellvibrionales</taxon>
        <taxon>Microbulbiferaceae</taxon>
        <taxon>Microbulbifer</taxon>
    </lineage>
</organism>
<protein>
    <recommendedName>
        <fullName evidence="3">Lipoprotein</fullName>
    </recommendedName>
</protein>
<dbReference type="EMBL" id="CP118605">
    <property type="protein sequence ID" value="WGL15910.1"/>
    <property type="molecule type" value="Genomic_DNA"/>
</dbReference>
<evidence type="ECO:0000313" key="2">
    <source>
        <dbReference type="Proteomes" id="UP001236500"/>
    </source>
</evidence>
<dbReference type="Proteomes" id="UP001236500">
    <property type="component" value="Chromosome"/>
</dbReference>
<dbReference type="PROSITE" id="PS51257">
    <property type="entry name" value="PROKAR_LIPOPROTEIN"/>
    <property type="match status" value="1"/>
</dbReference>
<name>A0ABY8NB57_9GAMM</name>
<gene>
    <name evidence="1" type="ORF">PVT68_14165</name>
</gene>
<keyword evidence="2" id="KW-1185">Reference proteome</keyword>
<proteinExistence type="predicted"/>
<reference evidence="1 2" key="1">
    <citation type="submission" date="2023-02" db="EMBL/GenBank/DDBJ databases">
        <title>Description and genomic characterization of Microbulbifer bruguierae sp. nov., isolated from the sediment of mangrove plant Bruguiera sexangula.</title>
        <authorList>
            <person name="Long M."/>
        </authorList>
    </citation>
    <scope>NUCLEOTIDE SEQUENCE [LARGE SCALE GENOMIC DNA]</scope>
    <source>
        <strain evidence="1 2">H12</strain>
    </source>
</reference>
<dbReference type="RefSeq" id="WP_280319108.1">
    <property type="nucleotide sequence ID" value="NZ_CP118605.1"/>
</dbReference>
<evidence type="ECO:0000313" key="1">
    <source>
        <dbReference type="EMBL" id="WGL15910.1"/>
    </source>
</evidence>
<sequence length="228" mass="24726">MLKSIKIISLSLLSVIGGCAALPLTIPVTPEEASAIGKSTVTITHQQTQGFLFNTPSTALVNAGMAEWVDPSKAITWGGVLKGNRVPDFTESVANEFKNQVTESIVFIDSGQTEPLDQSADFSRLTSKYNTDYILEIRTFYGGFSYGPLAWDTYNLNYSADAVVVRTSDQAAVWKMKCDIGPEEGNPLKVPGEDFLKEDGEKFRAAAAYATTYCGKQLAQKFLSALGK</sequence>
<evidence type="ECO:0008006" key="3">
    <source>
        <dbReference type="Google" id="ProtNLM"/>
    </source>
</evidence>